<accession>A0AA36CNJ3</accession>
<keyword evidence="5" id="KW-0547">Nucleotide-binding</keyword>
<dbReference type="SMART" id="SM00382">
    <property type="entry name" value="AAA"/>
    <property type="match status" value="5"/>
</dbReference>
<dbReference type="SUPFAM" id="SSF52540">
    <property type="entry name" value="P-loop containing nucleoside triphosphate hydrolases"/>
    <property type="match status" value="6"/>
</dbReference>
<feature type="compositionally biased region" description="Basic and acidic residues" evidence="9">
    <location>
        <begin position="17"/>
        <end position="26"/>
    </location>
</feature>
<comment type="subcellular location">
    <subcellularLocation>
        <location evidence="1">Nucleus</location>
        <location evidence="1">Nucleolus</location>
    </subcellularLocation>
    <subcellularLocation>
        <location evidence="2">Nucleus</location>
        <location evidence="2">Nucleoplasm</location>
    </subcellularLocation>
</comment>
<dbReference type="InterPro" id="IPR041190">
    <property type="entry name" value="Midasin_AAA_lid_5"/>
</dbReference>
<dbReference type="PANTHER" id="PTHR48103">
    <property type="entry name" value="MIDASIN-RELATED"/>
    <property type="match status" value="1"/>
</dbReference>
<dbReference type="FunFam" id="3.40.50.300:FF:001384">
    <property type="entry name" value="Midasin"/>
    <property type="match status" value="1"/>
</dbReference>
<dbReference type="Pfam" id="PF17865">
    <property type="entry name" value="AAA_lid_5"/>
    <property type="match status" value="1"/>
</dbReference>
<protein>
    <recommendedName>
        <fullName evidence="4">Midasin</fullName>
    </recommendedName>
</protein>
<evidence type="ECO:0000256" key="3">
    <source>
        <dbReference type="ARBA" id="ARBA00007188"/>
    </source>
</evidence>
<feature type="domain" description="AAA+ ATPase" evidence="10">
    <location>
        <begin position="727"/>
        <end position="889"/>
    </location>
</feature>
<keyword evidence="7" id="KW-0143">Chaperone</keyword>
<evidence type="ECO:0000256" key="2">
    <source>
        <dbReference type="ARBA" id="ARBA00004642"/>
    </source>
</evidence>
<evidence type="ECO:0000256" key="9">
    <source>
        <dbReference type="SAM" id="MobiDB-lite"/>
    </source>
</evidence>
<dbReference type="GO" id="GO:0005730">
    <property type="term" value="C:nucleolus"/>
    <property type="evidence" value="ECO:0007669"/>
    <property type="project" value="UniProtKB-SubCell"/>
</dbReference>
<keyword evidence="12" id="KW-1185">Reference proteome</keyword>
<evidence type="ECO:0000256" key="7">
    <source>
        <dbReference type="ARBA" id="ARBA00023186"/>
    </source>
</evidence>
<feature type="non-terminal residue" evidence="11">
    <location>
        <position position="1"/>
    </location>
</feature>
<dbReference type="Gene3D" id="3.40.50.300">
    <property type="entry name" value="P-loop containing nucleotide triphosphate hydrolases"/>
    <property type="match status" value="6"/>
</dbReference>
<feature type="domain" description="AAA+ ATPase" evidence="10">
    <location>
        <begin position="999"/>
        <end position="1147"/>
    </location>
</feature>
<organism evidence="11 12">
    <name type="scientific">Mesorhabditis spiculigera</name>
    <dbReference type="NCBI Taxonomy" id="96644"/>
    <lineage>
        <taxon>Eukaryota</taxon>
        <taxon>Metazoa</taxon>
        <taxon>Ecdysozoa</taxon>
        <taxon>Nematoda</taxon>
        <taxon>Chromadorea</taxon>
        <taxon>Rhabditida</taxon>
        <taxon>Rhabditina</taxon>
        <taxon>Rhabditomorpha</taxon>
        <taxon>Rhabditoidea</taxon>
        <taxon>Rhabditidae</taxon>
        <taxon>Mesorhabditinae</taxon>
        <taxon>Mesorhabditis</taxon>
    </lineage>
</organism>
<dbReference type="GO" id="GO:0005524">
    <property type="term" value="F:ATP binding"/>
    <property type="evidence" value="ECO:0007669"/>
    <property type="project" value="UniProtKB-KW"/>
</dbReference>
<dbReference type="GO" id="GO:0000027">
    <property type="term" value="P:ribosomal large subunit assembly"/>
    <property type="evidence" value="ECO:0007669"/>
    <property type="project" value="TreeGrafter"/>
</dbReference>
<comment type="similarity">
    <text evidence="3">Belongs to the midasin family.</text>
</comment>
<evidence type="ECO:0000256" key="5">
    <source>
        <dbReference type="ARBA" id="ARBA00022741"/>
    </source>
</evidence>
<dbReference type="GO" id="GO:0030687">
    <property type="term" value="C:preribosome, large subunit precursor"/>
    <property type="evidence" value="ECO:0007669"/>
    <property type="project" value="TreeGrafter"/>
</dbReference>
<dbReference type="Proteomes" id="UP001177023">
    <property type="component" value="Unassembled WGS sequence"/>
</dbReference>
<dbReference type="Pfam" id="PF07728">
    <property type="entry name" value="AAA_5"/>
    <property type="match status" value="6"/>
</dbReference>
<feature type="region of interest" description="Disordered" evidence="9">
    <location>
        <begin position="1"/>
        <end position="26"/>
    </location>
</feature>
<keyword evidence="6" id="KW-0067">ATP-binding</keyword>
<evidence type="ECO:0000256" key="4">
    <source>
        <dbReference type="ARBA" id="ARBA00017143"/>
    </source>
</evidence>
<keyword evidence="8" id="KW-0539">Nucleus</keyword>
<feature type="compositionally biased region" description="Basic residues" evidence="9">
    <location>
        <begin position="1"/>
        <end position="16"/>
    </location>
</feature>
<feature type="domain" description="AAA+ ATPase" evidence="10">
    <location>
        <begin position="1320"/>
        <end position="1475"/>
    </location>
</feature>
<evidence type="ECO:0000313" key="11">
    <source>
        <dbReference type="EMBL" id="CAJ0571321.1"/>
    </source>
</evidence>
<dbReference type="FunFam" id="3.40.50.300:FF:000142">
    <property type="entry name" value="Midasin"/>
    <property type="match status" value="1"/>
</dbReference>
<evidence type="ECO:0000256" key="1">
    <source>
        <dbReference type="ARBA" id="ARBA00004604"/>
    </source>
</evidence>
<proteinExistence type="inferred from homology"/>
<dbReference type="GO" id="GO:0016887">
    <property type="term" value="F:ATP hydrolysis activity"/>
    <property type="evidence" value="ECO:0007669"/>
    <property type="project" value="InterPro"/>
</dbReference>
<dbReference type="EMBL" id="CATQJA010002556">
    <property type="protein sequence ID" value="CAJ0571321.1"/>
    <property type="molecule type" value="Genomic_DNA"/>
</dbReference>
<evidence type="ECO:0000259" key="10">
    <source>
        <dbReference type="SMART" id="SM00382"/>
    </source>
</evidence>
<dbReference type="InterPro" id="IPR025662">
    <property type="entry name" value="Sigma_54_int_dom_ATP-bd_1"/>
</dbReference>
<dbReference type="InterPro" id="IPR027417">
    <property type="entry name" value="P-loop_NTPase"/>
</dbReference>
<name>A0AA36CNJ3_9BILA</name>
<sequence>MSKLNIGRRKARKRKLSNKDGDSTTEKARGAYLPKISFQQACTIAPAHSAGNPGAPEAKSGVLLPTRDAAAQQLAIGLRAQEFVIIEGAVGSGKSFLAHFVAGELGLPVNVLQMGDQLDSKSLFGTYYGTEVAGQFKWSPSPLAEWLTMPCVILVEDLDLANADVVSALIGLCEERTYVMPSGRCVELNARATLVATLSGSGKRNSSIDGLPYRVALSPFTDAELIRLIKTSLPRISSIASSLCKVFRDVESLPMTSNARQLNTTDFLRGCGRVAQLFDLSDNMAIFAELVDCWGLADPEPRSSIICGRIAASLSISTEHKSSGENVKLCDGSQHKLGHTKDVLQLMERIALAVQWKEPMLLVGETGVGKTSVVQAIANTVGKNLRVVNLSPTSDPDELIEGYKPTTIAQLLEPFTHFYDELFKNSFDAKKNAAFLGHVQTCLTTGRYMDYLTVVEVTAQKALDKKAADRLPKHLLPKWAEALVRSRRIREGLRKGASPFALQKGIVKEASERGDWLLIDEINLASPECLDAIIHSISNSHPDFRLFACMNPATDTGKRRLPTSVRTKFIECYVAETTEPFQIQLIISAYLPTLRPEVTQKITNFYLSSKGLFPGCYSLRTLCRALLFASDNLFGNMDRSLLEAIQMAFLSNLDSDDKAKMRSNISSAFPSSTTIKISVPEDGHHYTEVEGYWIRTGTELPRKDDAYVITKTVRENLSEISRIVCSGRFPVLLEGETSVGKTSIVCHLGAITGNKIIRINNHEHTDIQEYMGSYVADNSGRLVFSEGALVRAVKEGSWVILDELNLAPTDVIEALNRLLDDNRELFIPELNKQISAYFRALLSRFVVLRFPHLPFDELSHMVCARCSVHPSAANKMIAVLTELRMRRSLSGLFSARDGLMTLRDVFRWGKRLSTDSQEDDWLQALANHGFFLLAGRCRNPKDSKTVVETLEKVLKRKIDDVSLFAADSKYFPKDLQTHDVVLTKGMRKMLVMTYQAWLRDEAVLVIGETGGGKTTLAEMISRGNMLTLNCHERTETADLLGRLRPRESGGFEWCDGVVVSAMKQGAALLVDEISLAEDSVLERLNPLFEENRSLLLSDAGVETTSIAAAPGFQLIATMNPGGDYGKKELSKALRNRFTEVWTSCEFETDELAEICELRLRKQVRIGADDRHFVSTALITWIANFYEKFSHVFRHLPSVRDLVACTDLYAAAVNHGLGRNLAIIGAIHCCFLDGLSTLPTRFAVDSDEIKRIGNEMIAAILSTDVTTISEPVSVKIAPTQLEIGPLAVPFGRLDSRPPPNFSFNAPTCVSNLYRVARGLLIRKPILLEGPPGSGKSSSVMALAQVTGHPITRVNLSEQTDLSELFGCDVPVFLDDGVVSFKWQDGPVLRAIKAGEWVLLDEMNLASQSVLEGLNACFDHRGVVYIPEINKTFQIPSGSDVRFFACQNPQAQGGNRRALPKSFINRFTTIWVDDLTANDIFLILRENELAAGIDEGTLRSMISVNEEMGRAAFRGGPFTFNLRDLLRWIEAYCATHNAASTFMTLYSARLRNSGDRETASEIFAKFFDVRPCLVPAMISCDESALLIGDRQVSKTATTDGTNAANTLSLLPTQKVLLYQLAACVKFGWLSLLVGPRNSGKRSAITTLATLTGATLKTISLNAETDAQELIGSYEQILDNTHLTKAKEALLALFKSKLDDKNRRAVQAADSLVSLETAVELALASLENDVTLSEQCHSILKAAASSDMRFAWVDSQFVRAFLEGHWLLVEDVNLCSGAVLDRLNSCLEAGGTLVVAERGDFVPLRPHPNFRIFFAMDTLNGEVSRAMRNRSVEIFVEQDWASDICDSLAVLRSMADRSFEVPTKLIYSLSTLESQQLLRLGVLLKEIGFEDALRHLGVPVEDLEPYIGPLSVPISVSAAMSTSGLMKWTCDQWDLAGQGEPHLYMLLMALAGSKMTLVSMASEGSLLGRQLYTRLAAQLEDLKTTNNPIDGRFNGVLRSENRKMVFAITLLKEWCLRLVDSEFLHENSAEALSTTLTKYELSNHELTFNGLHQIAPLLQAVCHYLKSDKMPDEEDEEKIVAFLLHLLAFSVEARKELSMRFGSAPLYIAWSAMQSASFNSSVELKQNFLAMSSVWSRESHEAFVREYLVAYEAARPVDGFETQASSEEFVNQLSTTVAEMEMEMPESPLAFVEKLLQRTIKIAHFIRANGCQQFDEIANEYSDLKALSHLNWRGEVPRRIARIAALCNQSYFGDTAVVELANLSPFFEINNALWAALGYDATMSELKVRDLKMFSLDEMRDNFWRLAANSGAIQRSIGSELQRMLDGFEGWTSGGEVLEVDWTGRLAAGLTLMKKACPPPETMDPIVFEEASEKYLLDSLNVVEGQLDCLARFRRLTTAQSPECDANSPHPFIGYLWRRRQALRDEIDGRRTSQRYCIYRQNAAEYARMIAELQSFILLTAETAERARSNAESALLCLF</sequence>
<dbReference type="InterPro" id="IPR003593">
    <property type="entry name" value="AAA+_ATPase"/>
</dbReference>
<gene>
    <name evidence="11" type="ORF">MSPICULIGERA_LOCUS9733</name>
</gene>
<dbReference type="PROSITE" id="PS00675">
    <property type="entry name" value="SIGMA54_INTERACT_1"/>
    <property type="match status" value="1"/>
</dbReference>
<comment type="caution">
    <text evidence="11">The sequence shown here is derived from an EMBL/GenBank/DDBJ whole genome shotgun (WGS) entry which is preliminary data.</text>
</comment>
<dbReference type="InterPro" id="IPR011704">
    <property type="entry name" value="ATPase_dyneun-rel_AAA"/>
</dbReference>
<dbReference type="GO" id="GO:0000055">
    <property type="term" value="P:ribosomal large subunit export from nucleus"/>
    <property type="evidence" value="ECO:0007669"/>
    <property type="project" value="TreeGrafter"/>
</dbReference>
<evidence type="ECO:0000256" key="8">
    <source>
        <dbReference type="ARBA" id="ARBA00023242"/>
    </source>
</evidence>
<dbReference type="FunFam" id="3.40.50.300:FF:001500">
    <property type="entry name" value="Dynein-related AAA-type ATPase"/>
    <property type="match status" value="1"/>
</dbReference>
<evidence type="ECO:0000313" key="12">
    <source>
        <dbReference type="Proteomes" id="UP001177023"/>
    </source>
</evidence>
<dbReference type="InterPro" id="IPR040848">
    <property type="entry name" value="AAA_lid_7"/>
</dbReference>
<evidence type="ECO:0000256" key="6">
    <source>
        <dbReference type="ARBA" id="ARBA00022840"/>
    </source>
</evidence>
<reference evidence="11" key="1">
    <citation type="submission" date="2023-06" db="EMBL/GenBank/DDBJ databases">
        <authorList>
            <person name="Delattre M."/>
        </authorList>
    </citation>
    <scope>NUCLEOTIDE SEQUENCE</scope>
    <source>
        <strain evidence="11">AF72</strain>
    </source>
</reference>
<dbReference type="GO" id="GO:0006355">
    <property type="term" value="P:regulation of DNA-templated transcription"/>
    <property type="evidence" value="ECO:0007669"/>
    <property type="project" value="InterPro"/>
</dbReference>
<feature type="domain" description="AAA+ ATPase" evidence="10">
    <location>
        <begin position="80"/>
        <end position="221"/>
    </location>
</feature>
<feature type="domain" description="AAA+ ATPase" evidence="10">
    <location>
        <begin position="356"/>
        <end position="571"/>
    </location>
</feature>
<dbReference type="Pfam" id="PF17867">
    <property type="entry name" value="AAA_lid_7"/>
    <property type="match status" value="2"/>
</dbReference>
<dbReference type="GO" id="GO:0005654">
    <property type="term" value="C:nucleoplasm"/>
    <property type="evidence" value="ECO:0007669"/>
    <property type="project" value="UniProtKB-SubCell"/>
</dbReference>
<dbReference type="PANTHER" id="PTHR48103:SF2">
    <property type="entry name" value="MIDASIN"/>
    <property type="match status" value="1"/>
</dbReference>